<evidence type="ECO:0000256" key="1">
    <source>
        <dbReference type="ARBA" id="ARBA00012771"/>
    </source>
</evidence>
<dbReference type="AlphaFoldDB" id="A0A644V4Y6"/>
<protein>
    <recommendedName>
        <fullName evidence="1">peptide chain release factor N(5)-glutamine methyltransferase</fullName>
        <ecNumber evidence="1">2.1.1.297</ecNumber>
    </recommendedName>
</protein>
<evidence type="ECO:0000256" key="2">
    <source>
        <dbReference type="ARBA" id="ARBA00022603"/>
    </source>
</evidence>
<keyword evidence="2 7" id="KW-0489">Methyltransferase</keyword>
<dbReference type="GO" id="GO:0032259">
    <property type="term" value="P:methylation"/>
    <property type="evidence" value="ECO:0007669"/>
    <property type="project" value="UniProtKB-KW"/>
</dbReference>
<evidence type="ECO:0000256" key="3">
    <source>
        <dbReference type="ARBA" id="ARBA00022679"/>
    </source>
</evidence>
<comment type="caution">
    <text evidence="7">The sequence shown here is derived from an EMBL/GenBank/DDBJ whole genome shotgun (WGS) entry which is preliminary data.</text>
</comment>
<dbReference type="SUPFAM" id="SSF53335">
    <property type="entry name" value="S-adenosyl-L-methionine-dependent methyltransferases"/>
    <property type="match status" value="1"/>
</dbReference>
<dbReference type="GO" id="GO:0102559">
    <property type="term" value="F:peptide chain release factor N(5)-glutamine methyltransferase activity"/>
    <property type="evidence" value="ECO:0007669"/>
    <property type="project" value="UniProtKB-EC"/>
</dbReference>
<comment type="catalytic activity">
    <reaction evidence="5">
        <text>L-glutaminyl-[peptide chain release factor] + S-adenosyl-L-methionine = N(5)-methyl-L-glutaminyl-[peptide chain release factor] + S-adenosyl-L-homocysteine + H(+)</text>
        <dbReference type="Rhea" id="RHEA:42896"/>
        <dbReference type="Rhea" id="RHEA-COMP:10271"/>
        <dbReference type="Rhea" id="RHEA-COMP:10272"/>
        <dbReference type="ChEBI" id="CHEBI:15378"/>
        <dbReference type="ChEBI" id="CHEBI:30011"/>
        <dbReference type="ChEBI" id="CHEBI:57856"/>
        <dbReference type="ChEBI" id="CHEBI:59789"/>
        <dbReference type="ChEBI" id="CHEBI:61891"/>
        <dbReference type="EC" id="2.1.1.297"/>
    </reaction>
</comment>
<name>A0A644V4Y6_9ZZZZ</name>
<evidence type="ECO:0000256" key="4">
    <source>
        <dbReference type="ARBA" id="ARBA00022691"/>
    </source>
</evidence>
<dbReference type="NCBIfam" id="TIGR03534">
    <property type="entry name" value="RF_mod_PrmC"/>
    <property type="match status" value="1"/>
</dbReference>
<dbReference type="CDD" id="cd02440">
    <property type="entry name" value="AdoMet_MTases"/>
    <property type="match status" value="1"/>
</dbReference>
<keyword evidence="4" id="KW-0949">S-adenosyl-L-methionine</keyword>
<dbReference type="Pfam" id="PF05175">
    <property type="entry name" value="MTS"/>
    <property type="match status" value="1"/>
</dbReference>
<dbReference type="EMBL" id="VSSQ01000221">
    <property type="protein sequence ID" value="MPL86406.1"/>
    <property type="molecule type" value="Genomic_DNA"/>
</dbReference>
<dbReference type="PROSITE" id="PS00092">
    <property type="entry name" value="N6_MTASE"/>
    <property type="match status" value="1"/>
</dbReference>
<dbReference type="PANTHER" id="PTHR18895:SF74">
    <property type="entry name" value="MTRF1L RELEASE FACTOR GLUTAMINE METHYLTRANSFERASE"/>
    <property type="match status" value="1"/>
</dbReference>
<dbReference type="InterPro" id="IPR002052">
    <property type="entry name" value="DNA_methylase_N6_adenine_CS"/>
</dbReference>
<evidence type="ECO:0000259" key="6">
    <source>
        <dbReference type="Pfam" id="PF05175"/>
    </source>
</evidence>
<accession>A0A644V4Y6</accession>
<evidence type="ECO:0000313" key="7">
    <source>
        <dbReference type="EMBL" id="MPL86406.1"/>
    </source>
</evidence>
<dbReference type="Gene3D" id="3.40.50.150">
    <property type="entry name" value="Vaccinia Virus protein VP39"/>
    <property type="match status" value="1"/>
</dbReference>
<dbReference type="EC" id="2.1.1.297" evidence="1"/>
<gene>
    <name evidence="7" type="primary">prmC_15</name>
    <name evidence="7" type="ORF">SDC9_32386</name>
</gene>
<reference evidence="7" key="1">
    <citation type="submission" date="2019-08" db="EMBL/GenBank/DDBJ databases">
        <authorList>
            <person name="Kucharzyk K."/>
            <person name="Murdoch R.W."/>
            <person name="Higgins S."/>
            <person name="Loffler F."/>
        </authorList>
    </citation>
    <scope>NUCLEOTIDE SEQUENCE</scope>
</reference>
<dbReference type="GO" id="GO:0003676">
    <property type="term" value="F:nucleic acid binding"/>
    <property type="evidence" value="ECO:0007669"/>
    <property type="project" value="InterPro"/>
</dbReference>
<dbReference type="InterPro" id="IPR029063">
    <property type="entry name" value="SAM-dependent_MTases_sf"/>
</dbReference>
<keyword evidence="3 7" id="KW-0808">Transferase</keyword>
<dbReference type="InterPro" id="IPR050320">
    <property type="entry name" value="N5-glutamine_MTase"/>
</dbReference>
<proteinExistence type="predicted"/>
<dbReference type="PANTHER" id="PTHR18895">
    <property type="entry name" value="HEMK METHYLTRANSFERASE"/>
    <property type="match status" value="1"/>
</dbReference>
<feature type="domain" description="Methyltransferase small" evidence="6">
    <location>
        <begin position="114"/>
        <end position="210"/>
    </location>
</feature>
<sequence>MVTYRNFVQTLISSLEAMYGANEAKAISVNLINHVCSLPPYAHLTDPEMEIGEVFLPKLNIMAEELKRGRPLQYVLGFQEFFSRDFIVKEGVLIPRPETEELVSWITSEKQGGAGLRILDAATGSGCIGITLACEMPGSDIFMFDISDVALEVASENSNRICSEEIKTRSAVKTPRIFKCDLLTGALSQYIIGSGTLDIIVSNPPYVLESEKVLMRSNVLDYEPYSALFVPDYDPLLFYKSIANWGRALLKNGGEIYLELNEAKALETAELFMEMDYCEVELRKDINGKDRMLHCIFRDSF</sequence>
<dbReference type="NCBIfam" id="TIGR00536">
    <property type="entry name" value="hemK_fam"/>
    <property type="match status" value="1"/>
</dbReference>
<dbReference type="InterPro" id="IPR004556">
    <property type="entry name" value="HemK-like"/>
</dbReference>
<evidence type="ECO:0000256" key="5">
    <source>
        <dbReference type="ARBA" id="ARBA00048391"/>
    </source>
</evidence>
<organism evidence="7">
    <name type="scientific">bioreactor metagenome</name>
    <dbReference type="NCBI Taxonomy" id="1076179"/>
    <lineage>
        <taxon>unclassified sequences</taxon>
        <taxon>metagenomes</taxon>
        <taxon>ecological metagenomes</taxon>
    </lineage>
</organism>
<dbReference type="InterPro" id="IPR007848">
    <property type="entry name" value="Small_mtfrase_dom"/>
</dbReference>
<dbReference type="Gene3D" id="1.10.8.10">
    <property type="entry name" value="DNA helicase RuvA subunit, C-terminal domain"/>
    <property type="match status" value="1"/>
</dbReference>
<dbReference type="InterPro" id="IPR019874">
    <property type="entry name" value="RF_methyltr_PrmC"/>
</dbReference>